<gene>
    <name evidence="2" type="ORF">NESM_000357400</name>
</gene>
<dbReference type="Proteomes" id="UP001430356">
    <property type="component" value="Unassembled WGS sequence"/>
</dbReference>
<feature type="compositionally biased region" description="Pro residues" evidence="1">
    <location>
        <begin position="89"/>
        <end position="101"/>
    </location>
</feature>
<protein>
    <submittedName>
        <fullName evidence="2">Uncharacterized protein</fullName>
    </submittedName>
</protein>
<feature type="region of interest" description="Disordered" evidence="1">
    <location>
        <begin position="62"/>
        <end position="188"/>
    </location>
</feature>
<dbReference type="AlphaFoldDB" id="A0AAW0EML4"/>
<organism evidence="2 3">
    <name type="scientific">Novymonas esmeraldas</name>
    <dbReference type="NCBI Taxonomy" id="1808958"/>
    <lineage>
        <taxon>Eukaryota</taxon>
        <taxon>Discoba</taxon>
        <taxon>Euglenozoa</taxon>
        <taxon>Kinetoplastea</taxon>
        <taxon>Metakinetoplastina</taxon>
        <taxon>Trypanosomatida</taxon>
        <taxon>Trypanosomatidae</taxon>
        <taxon>Novymonas</taxon>
    </lineage>
</organism>
<feature type="compositionally biased region" description="Gly residues" evidence="1">
    <location>
        <begin position="575"/>
        <end position="584"/>
    </location>
</feature>
<feature type="compositionally biased region" description="Basic and acidic residues" evidence="1">
    <location>
        <begin position="129"/>
        <end position="141"/>
    </location>
</feature>
<sequence>MGGVCSAGEDAKHHRENRKNRINPTESYDTWQRKMLLDIGSDPLAVIRDFPRMTVCVGTEARRNSVSDGCNPSKDTVESSKNRHQQPHRPSPANPLAPPNSVPLYSLRETDAAAVKGSSKQQQRRRSRLEKAARPALHIDSHTTANASTEAWVSPTASPLLPPRPPLPPSSHPAARGGGAAAQRPSLREPFREHDAFAARMRRVREAVLLLSELCGERTTFGAAFDSAWDRLVSHGSPGTGTGGGGRAATGAAAAAANTVDSDAASEFASGLESHQASASKNPRRQSIPLDVHQILLNACVDSGMLVLLDDTGALPTIASPPLGSALPRLAASAPAPLSLRAGTPPALVNRNSRQSSLSVHGPQTSSANPTTSLTAAAAAAAVVSYGAADTSDSPKRPEKSDAPQQQQQQREPVATSASSAPASTSRPGRSGSQVTSTPAAATAAAAALMTTPSRYMVRSATFHLMQFATQGVMFFPVQRLKHVLWMPWASHMQDVDWTIHISLADATPADLIARRQHQQSASVHSTTSLPPPHGDLAAAAAAAADERRGSLPATAAAAGGGDGAGDGDEWGSPATGGSGGGDGGARKSQVVVIRHLQTGRHYVEKSDRKTTPRYELDWACSIRVDQDILMEVFAPFQQYAATATISSVPLSPLRHLSVAQEMTTAAASTTARQPGRLSDDEHETVDVDASPSEAPSENAAGSSFPQRPAGGPTLLSLPPPTSLDAGVRTSQQPQLLQREVVRATVEVIAARVEKPQHTLCVVSSTWRQRKEELDYVLEQQYKVQLDQVDELSHKAMY</sequence>
<feature type="compositionally biased region" description="Low complexity" evidence="1">
    <location>
        <begin position="690"/>
        <end position="704"/>
    </location>
</feature>
<feature type="region of interest" description="Disordered" evidence="1">
    <location>
        <begin position="665"/>
        <end position="733"/>
    </location>
</feature>
<keyword evidence="3" id="KW-1185">Reference proteome</keyword>
<evidence type="ECO:0000313" key="2">
    <source>
        <dbReference type="EMBL" id="KAK7194411.1"/>
    </source>
</evidence>
<proteinExistence type="predicted"/>
<name>A0AAW0EML4_9TRYP</name>
<accession>A0AAW0EML4</accession>
<feature type="compositionally biased region" description="Low complexity" evidence="1">
    <location>
        <begin position="405"/>
        <end position="438"/>
    </location>
</feature>
<feature type="compositionally biased region" description="Polar residues" evidence="1">
    <location>
        <begin position="142"/>
        <end position="151"/>
    </location>
</feature>
<feature type="compositionally biased region" description="Pro residues" evidence="1">
    <location>
        <begin position="160"/>
        <end position="171"/>
    </location>
</feature>
<feature type="compositionally biased region" description="Basic and acidic residues" evidence="1">
    <location>
        <begin position="393"/>
        <end position="402"/>
    </location>
</feature>
<feature type="compositionally biased region" description="Polar residues" evidence="1">
    <location>
        <begin position="519"/>
        <end position="529"/>
    </location>
</feature>
<dbReference type="EMBL" id="JAECZO010000036">
    <property type="protein sequence ID" value="KAK7194411.1"/>
    <property type="molecule type" value="Genomic_DNA"/>
</dbReference>
<feature type="compositionally biased region" description="Polar residues" evidence="1">
    <location>
        <begin position="350"/>
        <end position="364"/>
    </location>
</feature>
<comment type="caution">
    <text evidence="2">The sequence shown here is derived from an EMBL/GenBank/DDBJ whole genome shotgun (WGS) entry which is preliminary data.</text>
</comment>
<feature type="region of interest" description="Disordered" evidence="1">
    <location>
        <begin position="387"/>
        <end position="438"/>
    </location>
</feature>
<reference evidence="2 3" key="1">
    <citation type="journal article" date="2021" name="MBio">
        <title>A New Model Trypanosomatid, Novymonas esmeraldas: Genomic Perception of Its 'Candidatus Pandoraea novymonadis' Endosymbiont.</title>
        <authorList>
            <person name="Zakharova A."/>
            <person name="Saura A."/>
            <person name="Butenko A."/>
            <person name="Podesvova L."/>
            <person name="Warmusova S."/>
            <person name="Kostygov A.Y."/>
            <person name="Nenarokova A."/>
            <person name="Lukes J."/>
            <person name="Opperdoes F.R."/>
            <person name="Yurchenko V."/>
        </authorList>
    </citation>
    <scope>NUCLEOTIDE SEQUENCE [LARGE SCALE GENOMIC DNA]</scope>
    <source>
        <strain evidence="2 3">E262AT.01</strain>
    </source>
</reference>
<evidence type="ECO:0000313" key="3">
    <source>
        <dbReference type="Proteomes" id="UP001430356"/>
    </source>
</evidence>
<feature type="region of interest" description="Disordered" evidence="1">
    <location>
        <begin position="342"/>
        <end position="371"/>
    </location>
</feature>
<feature type="region of interest" description="Disordered" evidence="1">
    <location>
        <begin position="515"/>
        <end position="587"/>
    </location>
</feature>
<feature type="region of interest" description="Disordered" evidence="1">
    <location>
        <begin position="1"/>
        <end position="25"/>
    </location>
</feature>
<evidence type="ECO:0000256" key="1">
    <source>
        <dbReference type="SAM" id="MobiDB-lite"/>
    </source>
</evidence>